<comment type="pathway">
    <text evidence="7">Amino-acid biosynthesis; L-arginine biosynthesis [regulation].</text>
</comment>
<dbReference type="InterPro" id="IPR020899">
    <property type="entry name" value="Arg_repress_C"/>
</dbReference>
<dbReference type="NCBIfam" id="TIGR01529">
    <property type="entry name" value="argR_whole"/>
    <property type="match status" value="1"/>
</dbReference>
<dbReference type="HOGENOM" id="CLU_097103_3_0_9"/>
<dbReference type="GO" id="GO:0006526">
    <property type="term" value="P:L-arginine biosynthetic process"/>
    <property type="evidence" value="ECO:0007669"/>
    <property type="project" value="UniProtKB-UniPathway"/>
</dbReference>
<dbReference type="EMBL" id="AEBR01000063">
    <property type="protein sequence ID" value="EFM82422.1"/>
    <property type="molecule type" value="Genomic_DNA"/>
</dbReference>
<keyword evidence="5 7" id="KW-0238">DNA-binding</keyword>
<evidence type="ECO:0000256" key="6">
    <source>
        <dbReference type="ARBA" id="ARBA00023163"/>
    </source>
</evidence>
<dbReference type="PANTHER" id="PTHR34471">
    <property type="entry name" value="ARGININE REPRESSOR"/>
    <property type="match status" value="1"/>
</dbReference>
<sequence length="151" mass="17154">MKKAERQRLIKQLIMQQEIETQDELITRLEELGVRATQATVSRDIREMSIVKTHGADGRVKYAIFSQAQGTSSEEKLRESVKDSVVRMERVQFIVILHTEMGNADVVSNFLDEVAYPEVAGTVAGADTIIVITRSEEDAEHFIERIENMIF</sequence>
<evidence type="ECO:0000259" key="9">
    <source>
        <dbReference type="Pfam" id="PF01316"/>
    </source>
</evidence>
<dbReference type="Pfam" id="PF02863">
    <property type="entry name" value="Arg_repressor_C"/>
    <property type="match status" value="1"/>
</dbReference>
<reference evidence="11 12" key="1">
    <citation type="submission" date="2010-07" db="EMBL/GenBank/DDBJ databases">
        <authorList>
            <person name="Sid Ahmed O."/>
        </authorList>
    </citation>
    <scope>NUCLEOTIDE SEQUENCE [LARGE SCALE GENOMIC DNA]</scope>
    <source>
        <strain evidence="11 12">TX4248</strain>
    </source>
</reference>
<keyword evidence="3 7" id="KW-0963">Cytoplasm</keyword>
<evidence type="ECO:0000256" key="3">
    <source>
        <dbReference type="ARBA" id="ARBA00022490"/>
    </source>
</evidence>
<dbReference type="Gene3D" id="1.10.10.10">
    <property type="entry name" value="Winged helix-like DNA-binding domain superfamily/Winged helix DNA-binding domain"/>
    <property type="match status" value="1"/>
</dbReference>
<dbReference type="InterPro" id="IPR036388">
    <property type="entry name" value="WH-like_DNA-bd_sf"/>
</dbReference>
<feature type="domain" description="Arginine repressor C-terminal" evidence="10">
    <location>
        <begin position="82"/>
        <end position="147"/>
    </location>
</feature>
<dbReference type="Gene3D" id="3.30.1360.40">
    <property type="match status" value="1"/>
</dbReference>
<feature type="domain" description="Arginine repressor DNA-binding" evidence="9">
    <location>
        <begin position="1"/>
        <end position="66"/>
    </location>
</feature>
<dbReference type="InterPro" id="IPR036251">
    <property type="entry name" value="Arg_repress_C_sf"/>
</dbReference>
<dbReference type="GO" id="GO:0003700">
    <property type="term" value="F:DNA-binding transcription factor activity"/>
    <property type="evidence" value="ECO:0007669"/>
    <property type="project" value="UniProtKB-UniRule"/>
</dbReference>
<keyword evidence="4 7" id="KW-0805">Transcription regulation</keyword>
<dbReference type="Proteomes" id="UP000004846">
    <property type="component" value="Unassembled WGS sequence"/>
</dbReference>
<dbReference type="GeneID" id="60892963"/>
<evidence type="ECO:0000313" key="12">
    <source>
        <dbReference type="Proteomes" id="UP000004846"/>
    </source>
</evidence>
<dbReference type="GO" id="GO:0034618">
    <property type="term" value="F:arginine binding"/>
    <property type="evidence" value="ECO:0007669"/>
    <property type="project" value="InterPro"/>
</dbReference>
<dbReference type="Pfam" id="PF01316">
    <property type="entry name" value="Arg_repressor"/>
    <property type="match status" value="1"/>
</dbReference>
<dbReference type="PANTHER" id="PTHR34471:SF1">
    <property type="entry name" value="ARGININE REPRESSOR"/>
    <property type="match status" value="1"/>
</dbReference>
<evidence type="ECO:0000256" key="7">
    <source>
        <dbReference type="HAMAP-Rule" id="MF_00173"/>
    </source>
</evidence>
<dbReference type="InterPro" id="IPR036390">
    <property type="entry name" value="WH_DNA-bd_sf"/>
</dbReference>
<dbReference type="SUPFAM" id="SSF46785">
    <property type="entry name" value="Winged helix' DNA-binding domain"/>
    <property type="match status" value="1"/>
</dbReference>
<comment type="caution">
    <text evidence="11">The sequence shown here is derived from an EMBL/GenBank/DDBJ whole genome shotgun (WGS) entry which is preliminary data.</text>
</comment>
<gene>
    <name evidence="7 11" type="primary">argR</name>
    <name evidence="11" type="ORF">HMPREF9498_01837</name>
</gene>
<comment type="function">
    <text evidence="7">Regulates arginine biosynthesis genes.</text>
</comment>
<dbReference type="GO" id="GO:1900079">
    <property type="term" value="P:regulation of arginine biosynthetic process"/>
    <property type="evidence" value="ECO:0007669"/>
    <property type="project" value="UniProtKB-UniRule"/>
</dbReference>
<evidence type="ECO:0000256" key="5">
    <source>
        <dbReference type="ARBA" id="ARBA00023125"/>
    </source>
</evidence>
<dbReference type="PRINTS" id="PR01467">
    <property type="entry name" value="ARGREPRESSOR"/>
</dbReference>
<dbReference type="SMR" id="A0A125W4L7"/>
<evidence type="ECO:0000256" key="4">
    <source>
        <dbReference type="ARBA" id="ARBA00023015"/>
    </source>
</evidence>
<dbReference type="RefSeq" id="WP_002355509.1">
    <property type="nucleotide sequence ID" value="NZ_GL454461.1"/>
</dbReference>
<dbReference type="GO" id="GO:0005737">
    <property type="term" value="C:cytoplasm"/>
    <property type="evidence" value="ECO:0007669"/>
    <property type="project" value="UniProtKB-SubCell"/>
</dbReference>
<evidence type="ECO:0000256" key="2">
    <source>
        <dbReference type="ARBA" id="ARBA00008316"/>
    </source>
</evidence>
<proteinExistence type="inferred from homology"/>
<keyword evidence="7" id="KW-0028">Amino-acid biosynthesis</keyword>
<keyword evidence="6 7" id="KW-0804">Transcription</keyword>
<name>A0A125W4L7_ENTFL</name>
<evidence type="ECO:0000259" key="10">
    <source>
        <dbReference type="Pfam" id="PF02863"/>
    </source>
</evidence>
<dbReference type="InterPro" id="IPR001669">
    <property type="entry name" value="Arg_repress"/>
</dbReference>
<protein>
    <recommendedName>
        <fullName evidence="7 8">Arginine repressor</fullName>
    </recommendedName>
</protein>
<evidence type="ECO:0000256" key="1">
    <source>
        <dbReference type="ARBA" id="ARBA00004496"/>
    </source>
</evidence>
<keyword evidence="7" id="KW-0055">Arginine biosynthesis</keyword>
<keyword evidence="7" id="KW-0678">Repressor</keyword>
<evidence type="ECO:0000313" key="11">
    <source>
        <dbReference type="EMBL" id="EFM82422.1"/>
    </source>
</evidence>
<comment type="similarity">
    <text evidence="2 7">Belongs to the ArgR family.</text>
</comment>
<evidence type="ECO:0000256" key="8">
    <source>
        <dbReference type="NCBIfam" id="TIGR01529"/>
    </source>
</evidence>
<organism evidence="11 12">
    <name type="scientific">Enterococcus faecalis TX4248</name>
    <dbReference type="NCBI Taxonomy" id="749495"/>
    <lineage>
        <taxon>Bacteria</taxon>
        <taxon>Bacillati</taxon>
        <taxon>Bacillota</taxon>
        <taxon>Bacilli</taxon>
        <taxon>Lactobacillales</taxon>
        <taxon>Enterococcaceae</taxon>
        <taxon>Enterococcus</taxon>
    </lineage>
</organism>
<accession>A0A125W4L7</accession>
<dbReference type="UniPathway" id="UPA00068"/>
<dbReference type="AlphaFoldDB" id="A0A125W4L7"/>
<dbReference type="InterPro" id="IPR020900">
    <property type="entry name" value="Arg_repress_DNA-bd"/>
</dbReference>
<dbReference type="GO" id="GO:0003677">
    <property type="term" value="F:DNA binding"/>
    <property type="evidence" value="ECO:0007669"/>
    <property type="project" value="UniProtKB-KW"/>
</dbReference>
<dbReference type="SUPFAM" id="SSF55252">
    <property type="entry name" value="C-terminal domain of arginine repressor"/>
    <property type="match status" value="1"/>
</dbReference>
<comment type="subcellular location">
    <subcellularLocation>
        <location evidence="1 7">Cytoplasm</location>
    </subcellularLocation>
</comment>
<dbReference type="HAMAP" id="MF_00173">
    <property type="entry name" value="Arg_repressor"/>
    <property type="match status" value="1"/>
</dbReference>
<dbReference type="GO" id="GO:0051259">
    <property type="term" value="P:protein complex oligomerization"/>
    <property type="evidence" value="ECO:0007669"/>
    <property type="project" value="InterPro"/>
</dbReference>